<feature type="transmembrane region" description="Helical" evidence="1">
    <location>
        <begin position="12"/>
        <end position="33"/>
    </location>
</feature>
<dbReference type="Proteomes" id="UP000003844">
    <property type="component" value="Unassembled WGS sequence"/>
</dbReference>
<protein>
    <submittedName>
        <fullName evidence="2">Uncharacterized protein</fullName>
    </submittedName>
</protein>
<keyword evidence="1" id="KW-1133">Transmembrane helix</keyword>
<keyword evidence="1" id="KW-0472">Membrane</keyword>
<keyword evidence="1" id="KW-0812">Transmembrane</keyword>
<dbReference type="STRING" id="865937.Gilli_0787"/>
<gene>
    <name evidence="2" type="ORF">Gilli_0787</name>
</gene>
<evidence type="ECO:0000256" key="1">
    <source>
        <dbReference type="SAM" id="Phobius"/>
    </source>
</evidence>
<keyword evidence="3" id="KW-1185">Reference proteome</keyword>
<dbReference type="AlphaFoldDB" id="H2BSV7"/>
<proteinExistence type="predicted"/>
<evidence type="ECO:0000313" key="2">
    <source>
        <dbReference type="EMBL" id="EHQ01487.1"/>
    </source>
</evidence>
<evidence type="ECO:0000313" key="3">
    <source>
        <dbReference type="Proteomes" id="UP000003844"/>
    </source>
</evidence>
<accession>H2BSV7</accession>
<dbReference type="EMBL" id="JH594606">
    <property type="protein sequence ID" value="EHQ01487.1"/>
    <property type="molecule type" value="Genomic_DNA"/>
</dbReference>
<reference evidence="3" key="1">
    <citation type="journal article" date="2012" name="Stand. Genomic Sci.">
        <title>Genome sequence of the Antarctic rhodopsins-containing flavobacterium Gillisia limnaea type strain (R-8282(T)).</title>
        <authorList>
            <person name="Riedel T."/>
            <person name="Held B."/>
            <person name="Nolan M."/>
            <person name="Lucas S."/>
            <person name="Lapidus A."/>
            <person name="Tice H."/>
            <person name="Del Rio T.G."/>
            <person name="Cheng J.F."/>
            <person name="Han C."/>
            <person name="Tapia R."/>
            <person name="Goodwin L.A."/>
            <person name="Pitluck S."/>
            <person name="Liolios K."/>
            <person name="Mavromatis K."/>
            <person name="Pagani I."/>
            <person name="Ivanova N."/>
            <person name="Mikhailova N."/>
            <person name="Pati A."/>
            <person name="Chen A."/>
            <person name="Palaniappan K."/>
            <person name="Land M."/>
            <person name="Rohde M."/>
            <person name="Tindall B.J."/>
            <person name="Detter J.C."/>
            <person name="Goker M."/>
            <person name="Bristow J."/>
            <person name="Eisen J.A."/>
            <person name="Markowitz V."/>
            <person name="Hugenholtz P."/>
            <person name="Kyrpides N.C."/>
            <person name="Klenk H.P."/>
            <person name="Woyke T."/>
        </authorList>
    </citation>
    <scope>NUCLEOTIDE SEQUENCE [LARGE SCALE GENOMIC DNA]</scope>
    <source>
        <strain evidence="3">DSM 15749 / LMG 21470 / R-8282</strain>
    </source>
</reference>
<organism evidence="2 3">
    <name type="scientific">Gillisia limnaea (strain DSM 15749 / LMG 21470 / R-8282)</name>
    <dbReference type="NCBI Taxonomy" id="865937"/>
    <lineage>
        <taxon>Bacteria</taxon>
        <taxon>Pseudomonadati</taxon>
        <taxon>Bacteroidota</taxon>
        <taxon>Flavobacteriia</taxon>
        <taxon>Flavobacteriales</taxon>
        <taxon>Flavobacteriaceae</taxon>
        <taxon>Gillisia</taxon>
    </lineage>
</organism>
<sequence length="142" mass="15881">MFAEIVLANRFVLYLSHTVYSLASMVSAILLPSGHGSWLSSGLKLSLTDIRKIVPFMIFLLPLYAGYCHGCYWKAYVFQFGQYGGFPVTHKSPFLFYGNTFPSGSAFSGKKAFPKKPKKPVRLSGSSQSLKVFLYFKDLVEV</sequence>
<feature type="transmembrane region" description="Helical" evidence="1">
    <location>
        <begin position="53"/>
        <end position="73"/>
    </location>
</feature>
<name>H2BSV7_GILLR</name>
<dbReference type="HOGENOM" id="CLU_1813041_0_0_10"/>